<comment type="caution">
    <text evidence="1">The sequence shown here is derived from an EMBL/GenBank/DDBJ whole genome shotgun (WGS) entry which is preliminary data.</text>
</comment>
<dbReference type="EMBL" id="JAHESE010000001">
    <property type="protein sequence ID" value="MBT1706644.1"/>
    <property type="molecule type" value="Genomic_DNA"/>
</dbReference>
<organism evidence="1 2">
    <name type="scientific">Dawidia cretensis</name>
    <dbReference type="NCBI Taxonomy" id="2782350"/>
    <lineage>
        <taxon>Bacteria</taxon>
        <taxon>Pseudomonadati</taxon>
        <taxon>Bacteroidota</taxon>
        <taxon>Cytophagia</taxon>
        <taxon>Cytophagales</taxon>
        <taxon>Chryseotaleaceae</taxon>
        <taxon>Dawidia</taxon>
    </lineage>
</organism>
<keyword evidence="2" id="KW-1185">Reference proteome</keyword>
<keyword evidence="1" id="KW-0238">DNA-binding</keyword>
<reference evidence="1 2" key="1">
    <citation type="submission" date="2021-05" db="EMBL/GenBank/DDBJ databases">
        <title>A Polyphasic approach of four new species of the genus Ohtaekwangia: Ohtaekwangia histidinii sp. nov., Ohtaekwangia cretensis sp. nov., Ohtaekwangia indiensis sp. nov., Ohtaekwangia reichenbachii sp. nov. from diverse environment.</title>
        <authorList>
            <person name="Octaviana S."/>
        </authorList>
    </citation>
    <scope>NUCLEOTIDE SEQUENCE [LARGE SCALE GENOMIC DNA]</scope>
    <source>
        <strain evidence="1 2">PWU5</strain>
    </source>
</reference>
<accession>A0AAP2DUH6</accession>
<evidence type="ECO:0000313" key="2">
    <source>
        <dbReference type="Proteomes" id="UP001319080"/>
    </source>
</evidence>
<evidence type="ECO:0000313" key="1">
    <source>
        <dbReference type="EMBL" id="MBT1706644.1"/>
    </source>
</evidence>
<dbReference type="GO" id="GO:0003677">
    <property type="term" value="F:DNA binding"/>
    <property type="evidence" value="ECO:0007669"/>
    <property type="project" value="UniProtKB-KW"/>
</dbReference>
<protein>
    <submittedName>
        <fullName evidence="1">Winged helix DNA-binding domain-containing protein</fullName>
    </submittedName>
</protein>
<dbReference type="Proteomes" id="UP001319080">
    <property type="component" value="Unassembled WGS sequence"/>
</dbReference>
<dbReference type="PANTHER" id="PTHR30528:SF0">
    <property type="entry name" value="CYTOPLASMIC PROTEIN"/>
    <property type="match status" value="1"/>
</dbReference>
<dbReference type="PANTHER" id="PTHR30528">
    <property type="entry name" value="CYTOPLASMIC PROTEIN"/>
    <property type="match status" value="1"/>
</dbReference>
<sequence>MDRIILTPEQARKIILHAAGLWKRAPFGKGKEAVYKFIDHLGFLQIDSNCVVERAHHHVIATRVPDYQPEWIDSLQADGRVYEFWTFATGYMPMHAYRYSLPVHAAFDGKYEVAPAETTLQRKILDRIGREGPLMARDFENDRTTKSTGWWDWRPSKRALEHLHLSGKLITLRKKDFQKVYDLPENVLPADLDLTPPTDDEFTHHAIHRALKALGVASLKDIAYTCRFVKMPWKTALQQLVDTGKVCAVDVTGLKGGPYYMLPEYRKKSITLSGDVFILSPFDILNVLRHRLRDFFEFDYQVECFVPAAKRKYGYFSLPILIGDKFVARMDSKADRKKRTLQVNNLHFESLKQTKTMIAEIGEAIQEFAKFNQCEAIVLQKCNDKAVLKTLRQQFSE</sequence>
<proteinExistence type="predicted"/>
<name>A0AAP2DUH6_9BACT</name>
<dbReference type="Pfam" id="PF06224">
    <property type="entry name" value="AlkZ-like"/>
    <property type="match status" value="1"/>
</dbReference>
<gene>
    <name evidence="1" type="ORF">KK062_00335</name>
</gene>
<dbReference type="RefSeq" id="WP_254082237.1">
    <property type="nucleotide sequence ID" value="NZ_JAHESE010000001.1"/>
</dbReference>
<dbReference type="InterPro" id="IPR009351">
    <property type="entry name" value="AlkZ-like"/>
</dbReference>
<dbReference type="AlphaFoldDB" id="A0AAP2DUH6"/>